<dbReference type="GO" id="GO:0016491">
    <property type="term" value="F:oxidoreductase activity"/>
    <property type="evidence" value="ECO:0007669"/>
    <property type="project" value="InterPro"/>
</dbReference>
<dbReference type="SUPFAM" id="SSF51735">
    <property type="entry name" value="NAD(P)-binding Rossmann-fold domains"/>
    <property type="match status" value="1"/>
</dbReference>
<dbReference type="KEGG" id="ssyi:EKG83_22505"/>
<dbReference type="InterPro" id="IPR011032">
    <property type="entry name" value="GroES-like_sf"/>
</dbReference>
<accession>A0A5Q0H0W4</accession>
<dbReference type="Gene3D" id="3.40.50.720">
    <property type="entry name" value="NAD(P)-binding Rossmann-like Domain"/>
    <property type="match status" value="1"/>
</dbReference>
<evidence type="ECO:0000313" key="3">
    <source>
        <dbReference type="Proteomes" id="UP000325787"/>
    </source>
</evidence>
<dbReference type="Proteomes" id="UP000325787">
    <property type="component" value="Chromosome"/>
</dbReference>
<dbReference type="SUPFAM" id="SSF50129">
    <property type="entry name" value="GroES-like"/>
    <property type="match status" value="1"/>
</dbReference>
<evidence type="ECO:0000259" key="1">
    <source>
        <dbReference type="SMART" id="SM00829"/>
    </source>
</evidence>
<protein>
    <submittedName>
        <fullName evidence="2">NAD(P)-dependent alcohol dehydrogenase</fullName>
    </submittedName>
</protein>
<evidence type="ECO:0000313" key="2">
    <source>
        <dbReference type="EMBL" id="QFZ19829.1"/>
    </source>
</evidence>
<dbReference type="CDD" id="cd08267">
    <property type="entry name" value="MDR1"/>
    <property type="match status" value="1"/>
</dbReference>
<dbReference type="OrthoDB" id="3727682at2"/>
<feature type="domain" description="Enoyl reductase (ER)" evidence="1">
    <location>
        <begin position="10"/>
        <end position="317"/>
    </location>
</feature>
<proteinExistence type="predicted"/>
<dbReference type="Pfam" id="PF13602">
    <property type="entry name" value="ADH_zinc_N_2"/>
    <property type="match status" value="1"/>
</dbReference>
<dbReference type="PANTHER" id="PTHR11695:SF294">
    <property type="entry name" value="RETICULON-4-INTERACTING PROTEIN 1, MITOCHONDRIAL"/>
    <property type="match status" value="1"/>
</dbReference>
<sequence>MKAVTHTSYGPPDVLEYTDVADPEVGPDDVLVRVRAASLNFGDRAALRGTPRLVRLAFGLRRPRATILGRAVAGVVEAVGPRATRFRAGDRVVGEVDQRGFAEFVAAPQTRLARIPDGVSFEQAATLPIAGTTAHRALRLGGVQAGHAVLVNGASGGVGTFAVRLAALLGAEVTAVCGARNAEQARSLGAAHVVERDRQADIPGRYDVVVDLAGDRPLSAMRELLTPTGVYVASSGSGGPVLGPIPRLLAVVALSPFTGRRLRPLMAKPDVDDLAHLADLVASGELVPVVERTHPLAETADAIRRVEAEHARGKVVLVVPG</sequence>
<dbReference type="EMBL" id="CP034550">
    <property type="protein sequence ID" value="QFZ19829.1"/>
    <property type="molecule type" value="Genomic_DNA"/>
</dbReference>
<dbReference type="InterPro" id="IPR036291">
    <property type="entry name" value="NAD(P)-bd_dom_sf"/>
</dbReference>
<dbReference type="InterPro" id="IPR013154">
    <property type="entry name" value="ADH-like_N"/>
</dbReference>
<dbReference type="InterPro" id="IPR050700">
    <property type="entry name" value="YIM1/Zinc_Alcohol_DH_Fams"/>
</dbReference>
<organism evidence="2 3">
    <name type="scientific">Saccharothrix syringae</name>
    <name type="common">Nocardiopsis syringae</name>
    <dbReference type="NCBI Taxonomy" id="103733"/>
    <lineage>
        <taxon>Bacteria</taxon>
        <taxon>Bacillati</taxon>
        <taxon>Actinomycetota</taxon>
        <taxon>Actinomycetes</taxon>
        <taxon>Pseudonocardiales</taxon>
        <taxon>Pseudonocardiaceae</taxon>
        <taxon>Saccharothrix</taxon>
    </lineage>
</organism>
<keyword evidence="3" id="KW-1185">Reference proteome</keyword>
<gene>
    <name evidence="2" type="ORF">EKG83_22505</name>
</gene>
<name>A0A5Q0H0W4_SACSY</name>
<dbReference type="SMART" id="SM00829">
    <property type="entry name" value="PKS_ER"/>
    <property type="match status" value="1"/>
</dbReference>
<dbReference type="PANTHER" id="PTHR11695">
    <property type="entry name" value="ALCOHOL DEHYDROGENASE RELATED"/>
    <property type="match status" value="1"/>
</dbReference>
<reference evidence="3" key="1">
    <citation type="journal article" date="2021" name="Curr. Microbiol.">
        <title>Complete genome of nocamycin-producing strain Saccharothrix syringae NRRL B-16468 reveals the biosynthetic potential for secondary metabolites.</title>
        <authorList>
            <person name="Mo X."/>
            <person name="Yang S."/>
        </authorList>
    </citation>
    <scope>NUCLEOTIDE SEQUENCE [LARGE SCALE GENOMIC DNA]</scope>
    <source>
        <strain evidence="3">ATCC 51364 / DSM 43886 / JCM 6844 / KCTC 9398 / NBRC 14523 / NRRL B-16468 / INA 2240</strain>
    </source>
</reference>
<dbReference type="RefSeq" id="WP_033429509.1">
    <property type="nucleotide sequence ID" value="NZ_CP034550.1"/>
</dbReference>
<dbReference type="Pfam" id="PF08240">
    <property type="entry name" value="ADH_N"/>
    <property type="match status" value="1"/>
</dbReference>
<dbReference type="AlphaFoldDB" id="A0A5Q0H0W4"/>
<dbReference type="Gene3D" id="3.90.180.10">
    <property type="entry name" value="Medium-chain alcohol dehydrogenases, catalytic domain"/>
    <property type="match status" value="1"/>
</dbReference>
<dbReference type="InterPro" id="IPR020843">
    <property type="entry name" value="ER"/>
</dbReference>